<dbReference type="AlphaFoldDB" id="A0A2P8HQE4"/>
<dbReference type="Proteomes" id="UP000242310">
    <property type="component" value="Unassembled WGS sequence"/>
</dbReference>
<gene>
    <name evidence="2" type="ORF">B0H94_10428</name>
</gene>
<feature type="chain" id="PRO_5015186534" description="SbsA Ig-like domain-containing protein" evidence="1">
    <location>
        <begin position="20"/>
        <end position="511"/>
    </location>
</feature>
<keyword evidence="3" id="KW-1185">Reference proteome</keyword>
<evidence type="ECO:0000313" key="3">
    <source>
        <dbReference type="Proteomes" id="UP000242310"/>
    </source>
</evidence>
<sequence length="511" mass="56485">MLLSALIISSLAMPSGAGAAENDHAYEKLWEVPIEDERAPLIEPEMKGDELIFGTYELVDGVYDADVMTIDPGTGNINERNSIEGMDESIDVNYHPKESVLSSQPRNQRGDLQVHEMDGSHAFTVEGANRITNAYVTSDHVVRDGDDRVELVHRNGETETLLEDERASVVKPGVANKPMLINSANYLTLMYPDGDILWQTEINPVTSSFILEANSEGYYVHTQGEVWFISYEGEKEVVLNKAEDLERGLASINEQETYAFEVPMVYESEMNSELNVYDLSTGEQQTFSVDLPSTSSTAYALNTIVDETIYNSGVGGEIAAVNMQGVEQWRVRSESSSKFQSWSGTLFNNEYIINHERLGATVEMYNLDGEKVFQYESEGENQLFIVSPLDELDRFVAATEDSLKMFAPAGTTVPDADLPEVIKNHNWSITLSAAADEASVTEENVFIKDEAENKVDADVTLNESGDEIEAAAPAGGYDTDEVYTLHITEGVTSKDGTPLQDDTVHPFQITE</sequence>
<organism evidence="2 3">
    <name type="scientific">Salsuginibacillus halophilus</name>
    <dbReference type="NCBI Taxonomy" id="517424"/>
    <lineage>
        <taxon>Bacteria</taxon>
        <taxon>Bacillati</taxon>
        <taxon>Bacillota</taxon>
        <taxon>Bacilli</taxon>
        <taxon>Bacillales</taxon>
        <taxon>Bacillaceae</taxon>
        <taxon>Salsuginibacillus</taxon>
    </lineage>
</organism>
<reference evidence="2 3" key="1">
    <citation type="submission" date="2018-03" db="EMBL/GenBank/DDBJ databases">
        <title>Genomic Encyclopedia of Type Strains, Phase III (KMG-III): the genomes of soil and plant-associated and newly described type strains.</title>
        <authorList>
            <person name="Whitman W."/>
        </authorList>
    </citation>
    <scope>NUCLEOTIDE SEQUENCE [LARGE SCALE GENOMIC DNA]</scope>
    <source>
        <strain evidence="2 3">CGMCC 1.07653</strain>
    </source>
</reference>
<evidence type="ECO:0008006" key="4">
    <source>
        <dbReference type="Google" id="ProtNLM"/>
    </source>
</evidence>
<accession>A0A2P8HQE4</accession>
<evidence type="ECO:0000256" key="1">
    <source>
        <dbReference type="SAM" id="SignalP"/>
    </source>
</evidence>
<proteinExistence type="predicted"/>
<dbReference type="EMBL" id="PYAV01000004">
    <property type="protein sequence ID" value="PSL48428.1"/>
    <property type="molecule type" value="Genomic_DNA"/>
</dbReference>
<evidence type="ECO:0000313" key="2">
    <source>
        <dbReference type="EMBL" id="PSL48428.1"/>
    </source>
</evidence>
<protein>
    <recommendedName>
        <fullName evidence="4">SbsA Ig-like domain-containing protein</fullName>
    </recommendedName>
</protein>
<feature type="signal peptide" evidence="1">
    <location>
        <begin position="1"/>
        <end position="19"/>
    </location>
</feature>
<name>A0A2P8HQE4_9BACI</name>
<comment type="caution">
    <text evidence="2">The sequence shown here is derived from an EMBL/GenBank/DDBJ whole genome shotgun (WGS) entry which is preliminary data.</text>
</comment>
<keyword evidence="1" id="KW-0732">Signal</keyword>